<feature type="compositionally biased region" description="Basic and acidic residues" evidence="1">
    <location>
        <begin position="940"/>
        <end position="951"/>
    </location>
</feature>
<feature type="region of interest" description="Disordered" evidence="1">
    <location>
        <begin position="795"/>
        <end position="858"/>
    </location>
</feature>
<keyword evidence="6" id="KW-1185">Reference proteome</keyword>
<dbReference type="PANTHER" id="PTHR37919">
    <property type="entry name" value="PROTEIN CBG05606"/>
    <property type="match status" value="1"/>
</dbReference>
<dbReference type="EMBL" id="MU006813">
    <property type="protein sequence ID" value="KAF2634859.1"/>
    <property type="molecule type" value="Genomic_DNA"/>
</dbReference>
<dbReference type="InterPro" id="IPR048400">
    <property type="entry name" value="SLS1_N"/>
</dbReference>
<feature type="domain" description="SLS1 N-terminal" evidence="3">
    <location>
        <begin position="148"/>
        <end position="273"/>
    </location>
</feature>
<dbReference type="InterPro" id="IPR032741">
    <property type="entry name" value="Sls1_KH-1"/>
</dbReference>
<feature type="compositionally biased region" description="Acidic residues" evidence="1">
    <location>
        <begin position="928"/>
        <end position="939"/>
    </location>
</feature>
<feature type="compositionally biased region" description="Basic and acidic residues" evidence="1">
    <location>
        <begin position="240"/>
        <end position="250"/>
    </location>
</feature>
<reference evidence="5" key="1">
    <citation type="journal article" date="2020" name="Stud. Mycol.">
        <title>101 Dothideomycetes genomes: a test case for predicting lifestyles and emergence of pathogens.</title>
        <authorList>
            <person name="Haridas S."/>
            <person name="Albert R."/>
            <person name="Binder M."/>
            <person name="Bloem J."/>
            <person name="Labutti K."/>
            <person name="Salamov A."/>
            <person name="Andreopoulos B."/>
            <person name="Baker S."/>
            <person name="Barry K."/>
            <person name="Bills G."/>
            <person name="Bluhm B."/>
            <person name="Cannon C."/>
            <person name="Castanera R."/>
            <person name="Culley D."/>
            <person name="Daum C."/>
            <person name="Ezra D."/>
            <person name="Gonzalez J."/>
            <person name="Henrissat B."/>
            <person name="Kuo A."/>
            <person name="Liang C."/>
            <person name="Lipzen A."/>
            <person name="Lutzoni F."/>
            <person name="Magnuson J."/>
            <person name="Mondo S."/>
            <person name="Nolan M."/>
            <person name="Ohm R."/>
            <person name="Pangilinan J."/>
            <person name="Park H.-J."/>
            <person name="Ramirez L."/>
            <person name="Alfaro M."/>
            <person name="Sun H."/>
            <person name="Tritt A."/>
            <person name="Yoshinaga Y."/>
            <person name="Zwiers L.-H."/>
            <person name="Turgeon B."/>
            <person name="Goodwin S."/>
            <person name="Spatafora J."/>
            <person name="Crous P."/>
            <person name="Grigoriev I."/>
        </authorList>
    </citation>
    <scope>NUCLEOTIDE SEQUENCE</scope>
    <source>
        <strain evidence="5">CBS 473.64</strain>
    </source>
</reference>
<dbReference type="InterPro" id="IPR048401">
    <property type="entry name" value="SLS1_C"/>
</dbReference>
<feature type="compositionally biased region" description="Basic and acidic residues" evidence="1">
    <location>
        <begin position="803"/>
        <end position="822"/>
    </location>
</feature>
<feature type="domain" description="SLS1 first KH" evidence="2">
    <location>
        <begin position="284"/>
        <end position="350"/>
    </location>
</feature>
<feature type="compositionally biased region" description="Polar residues" evidence="1">
    <location>
        <begin position="881"/>
        <end position="890"/>
    </location>
</feature>
<dbReference type="Pfam" id="PF14611">
    <property type="entry name" value="KH_SLS1_1"/>
    <property type="match status" value="1"/>
</dbReference>
<evidence type="ECO:0000259" key="2">
    <source>
        <dbReference type="Pfam" id="PF14611"/>
    </source>
</evidence>
<dbReference type="PANTHER" id="PTHR37919:SF2">
    <property type="entry name" value="EXPERA DOMAIN-CONTAINING PROTEIN"/>
    <property type="match status" value="1"/>
</dbReference>
<evidence type="ECO:0000259" key="3">
    <source>
        <dbReference type="Pfam" id="PF20776"/>
    </source>
</evidence>
<protein>
    <submittedName>
        <fullName evidence="5">Uncharacterized protein</fullName>
    </submittedName>
</protein>
<feature type="region of interest" description="Disordered" evidence="1">
    <location>
        <begin position="872"/>
        <end position="1033"/>
    </location>
</feature>
<dbReference type="GO" id="GO:0005743">
    <property type="term" value="C:mitochondrial inner membrane"/>
    <property type="evidence" value="ECO:0007669"/>
    <property type="project" value="InterPro"/>
</dbReference>
<feature type="region of interest" description="Disordered" evidence="1">
    <location>
        <begin position="221"/>
        <end position="250"/>
    </location>
</feature>
<evidence type="ECO:0000259" key="4">
    <source>
        <dbReference type="Pfam" id="PF20778"/>
    </source>
</evidence>
<accession>A0A6A6RH97</accession>
<feature type="compositionally biased region" description="Basic and acidic residues" evidence="1">
    <location>
        <begin position="1020"/>
        <end position="1033"/>
    </location>
</feature>
<evidence type="ECO:0000313" key="5">
    <source>
        <dbReference type="EMBL" id="KAF2634859.1"/>
    </source>
</evidence>
<dbReference type="Pfam" id="PF20776">
    <property type="entry name" value="SLS1_N"/>
    <property type="match status" value="1"/>
</dbReference>
<dbReference type="OrthoDB" id="5392646at2759"/>
<evidence type="ECO:0000313" key="6">
    <source>
        <dbReference type="Proteomes" id="UP000799753"/>
    </source>
</evidence>
<evidence type="ECO:0000256" key="1">
    <source>
        <dbReference type="SAM" id="MobiDB-lite"/>
    </source>
</evidence>
<feature type="compositionally biased region" description="Low complexity" evidence="1">
    <location>
        <begin position="983"/>
        <end position="1002"/>
    </location>
</feature>
<proteinExistence type="predicted"/>
<sequence>MLAPRASGAFVCFRCELHRARPHLPALARRAPFSTSVRRRNVDETLQPFQPEQPEQPEQPQKDKFHIYPQLNERPLIRVRRPKGKKRLRASTAILGGVKRLGDDADILLIREEGEDPIEEPVTPEPDETYPAEAVNIIGSLQEEKKPITLEEVVEKIDSLRPKTLSEPDEPQYINQSTFIRVSQTLLASFTSRQLSHYYSVTKGVERKDVGKQVLDSLKQMQSKEKRPAERSGWHPGRTPIDRRLPGLDVHRRKRKPVSKHLIVDQILRGVWGFVMLEEIESSGELELLLKPWQLSVLTSGASPTPLDRIGRDRKASIEMHTTDHVVRVTADKSTAEYVANDIEKLVHDIETKHFDVSVWAPYLEEHVISQDMTKVFRETDLEAVSTMTEASIHVKPNMVIIHALNKDIIAEAERCLIKMLPFKKDAILSMDTTRRDAAKDQSYLVPIHFDQADVDFYMRNRKFGRWTLPVTHANESTIAPEEEQSLADTQKEVSKLIDYATAVPEDLKRKITGAWTFAPQISVGALFGRVMVPMDDSQNKEYTDTSVPPFLTSIPGLAKLLTDKDFLTKSRYAGTNPPTLQYSFVADPNQRFFEKGQQFPNLNIQFRYNEHKQKHFLRRIYLGFNNTIHDVLLPGKAIDVRFSISTMLRMHTSSAGSIRGFAKAVQENLQSGSRLKAPSIDLDIPLWVIPGQPPDSIGVQTVKYLFTGVRFRQSAQATLFDADVSLGTVQSGKLGRKGVSLSTFWNTTDSKEEDWEFSYLKDEKRLGSFVKNSFAIADKITEAAAHNQSLVSLSKENSAMPEDVREDVRDLNSERDLRRQDYSPVRKMGARRSEEDLAREVLTGTSMKKPKDPSSARALKRQVLYGAAAEGAEAADGGQVTDSLTQSAATDGRGSALATEEQIDELVGQPDEQPVDQQDIDKKEIDQQEVDQQEVDQQEIDKQEIDKQEIDQQEIDSLLVVEEEKPNTQQHLEAGDMEEADLSSTSMLSNETSSGIDSDPASTPPTPTSSEESDESDEVPAREDDEKMNSVG</sequence>
<organism evidence="5 6">
    <name type="scientific">Massarina eburnea CBS 473.64</name>
    <dbReference type="NCBI Taxonomy" id="1395130"/>
    <lineage>
        <taxon>Eukaryota</taxon>
        <taxon>Fungi</taxon>
        <taxon>Dikarya</taxon>
        <taxon>Ascomycota</taxon>
        <taxon>Pezizomycotina</taxon>
        <taxon>Dothideomycetes</taxon>
        <taxon>Pleosporomycetidae</taxon>
        <taxon>Pleosporales</taxon>
        <taxon>Massarineae</taxon>
        <taxon>Massarinaceae</taxon>
        <taxon>Massarina</taxon>
    </lineage>
</organism>
<dbReference type="Pfam" id="PF20778">
    <property type="entry name" value="SLS1_C"/>
    <property type="match status" value="1"/>
</dbReference>
<feature type="domain" description="SLS1 C-terminal" evidence="4">
    <location>
        <begin position="456"/>
        <end position="775"/>
    </location>
</feature>
<gene>
    <name evidence="5" type="ORF">P280DRAFT_474304</name>
</gene>
<name>A0A6A6RH97_9PLEO</name>
<dbReference type="Proteomes" id="UP000799753">
    <property type="component" value="Unassembled WGS sequence"/>
</dbReference>
<dbReference type="AlphaFoldDB" id="A0A6A6RH97"/>
<feature type="compositionally biased region" description="Basic and acidic residues" evidence="1">
    <location>
        <begin position="222"/>
        <end position="233"/>
    </location>
</feature>